<name>A0A645FT27_9ZZZZ</name>
<evidence type="ECO:0000256" key="1">
    <source>
        <dbReference type="SAM" id="MobiDB-lite"/>
    </source>
</evidence>
<gene>
    <name evidence="2" type="ORF">SDC9_163944</name>
</gene>
<proteinExistence type="predicted"/>
<dbReference type="EMBL" id="VSSQ01063578">
    <property type="protein sequence ID" value="MPN16599.1"/>
    <property type="molecule type" value="Genomic_DNA"/>
</dbReference>
<reference evidence="2" key="1">
    <citation type="submission" date="2019-08" db="EMBL/GenBank/DDBJ databases">
        <authorList>
            <person name="Kucharzyk K."/>
            <person name="Murdoch R.W."/>
            <person name="Higgins S."/>
            <person name="Loffler F."/>
        </authorList>
    </citation>
    <scope>NUCLEOTIDE SEQUENCE</scope>
</reference>
<dbReference type="AlphaFoldDB" id="A0A645FT27"/>
<accession>A0A645FT27</accession>
<evidence type="ECO:0000313" key="2">
    <source>
        <dbReference type="EMBL" id="MPN16599.1"/>
    </source>
</evidence>
<feature type="region of interest" description="Disordered" evidence="1">
    <location>
        <begin position="30"/>
        <end position="49"/>
    </location>
</feature>
<protein>
    <submittedName>
        <fullName evidence="2">Uncharacterized protein</fullName>
    </submittedName>
</protein>
<sequence>MPHQGDLSIKEGKVDQGGEWIDQIFPGGHARTAVGHGDPVGLDGLRQGA</sequence>
<organism evidence="2">
    <name type="scientific">bioreactor metagenome</name>
    <dbReference type="NCBI Taxonomy" id="1076179"/>
    <lineage>
        <taxon>unclassified sequences</taxon>
        <taxon>metagenomes</taxon>
        <taxon>ecological metagenomes</taxon>
    </lineage>
</organism>
<comment type="caution">
    <text evidence="2">The sequence shown here is derived from an EMBL/GenBank/DDBJ whole genome shotgun (WGS) entry which is preliminary data.</text>
</comment>